<feature type="chain" id="PRO_5003028964" description="Peptidase" evidence="2">
    <location>
        <begin position="33"/>
        <end position="390"/>
    </location>
</feature>
<feature type="region of interest" description="Disordered" evidence="1">
    <location>
        <begin position="74"/>
        <end position="106"/>
    </location>
</feature>
<dbReference type="HOGENOM" id="CLU_050832_0_0_11"/>
<accession>D2B6Y6</accession>
<evidence type="ECO:0000313" key="4">
    <source>
        <dbReference type="Proteomes" id="UP000002029"/>
    </source>
</evidence>
<evidence type="ECO:0008006" key="5">
    <source>
        <dbReference type="Google" id="ProtNLM"/>
    </source>
</evidence>
<dbReference type="AlphaFoldDB" id="D2B6Y6"/>
<evidence type="ECO:0000256" key="1">
    <source>
        <dbReference type="SAM" id="MobiDB-lite"/>
    </source>
</evidence>
<keyword evidence="4" id="KW-1185">Reference proteome</keyword>
<sequence length="390" mass="41009">MRSTALQRFLFVGGAMLATGLLATCLTGTARATGTWASDPLNGNGDAVAAIGFWIANGSAALKRAVPFGPETYTPSTTWGPAPTPDGAPGSVAPAEAAGTVPGSGTSETITLPKTIGKVFFIDNQGKERWCSATSIQSAHRNVVATSGHCVYDPAATGQVMAEWVFIPGYFDGKTPYGIYAGKQAWTHAAFDAAEDYNRDFAFVNVYGGLRVTGKTQVTAAEYESFTGVKWTAADGRYYIATSENTGRLCDVVGGQGLAWNQPAEQVTLAFGYPAAPHPNGIKPYTGALPKYVYGRPANRAYLSADPVIDEHIGMLGNWTPGADGSPWMTRYDNTTRLGYVSGGVSLFVDQDRDGGFDLITSPYFDGETAAVYQQADAVPSGSVLGPNVS</sequence>
<dbReference type="eggNOG" id="COG3591">
    <property type="taxonomic scope" value="Bacteria"/>
</dbReference>
<name>D2B6Y6_STRRD</name>
<feature type="signal peptide" evidence="2">
    <location>
        <begin position="1"/>
        <end position="32"/>
    </location>
</feature>
<dbReference type="SUPFAM" id="SSF50494">
    <property type="entry name" value="Trypsin-like serine proteases"/>
    <property type="match status" value="1"/>
</dbReference>
<proteinExistence type="predicted"/>
<dbReference type="InterPro" id="IPR043504">
    <property type="entry name" value="Peptidase_S1_PA_chymotrypsin"/>
</dbReference>
<gene>
    <name evidence="3" type="ordered locus">Sros_4913</name>
</gene>
<dbReference type="Proteomes" id="UP000002029">
    <property type="component" value="Chromosome"/>
</dbReference>
<organism evidence="3 4">
    <name type="scientific">Streptosporangium roseum (strain ATCC 12428 / DSM 43021 / JCM 3005 / KCTC 9067 / NCIMB 10171 / NRRL 2505 / NI 9100)</name>
    <dbReference type="NCBI Taxonomy" id="479432"/>
    <lineage>
        <taxon>Bacteria</taxon>
        <taxon>Bacillati</taxon>
        <taxon>Actinomycetota</taxon>
        <taxon>Actinomycetes</taxon>
        <taxon>Streptosporangiales</taxon>
        <taxon>Streptosporangiaceae</taxon>
        <taxon>Streptosporangium</taxon>
    </lineage>
</organism>
<dbReference type="KEGG" id="sro:Sros_4913"/>
<evidence type="ECO:0000256" key="2">
    <source>
        <dbReference type="SAM" id="SignalP"/>
    </source>
</evidence>
<dbReference type="Gene3D" id="2.40.10.10">
    <property type="entry name" value="Trypsin-like serine proteases"/>
    <property type="match status" value="2"/>
</dbReference>
<keyword evidence="2" id="KW-0732">Signal</keyword>
<dbReference type="EMBL" id="CP001814">
    <property type="protein sequence ID" value="ACZ87724.1"/>
    <property type="molecule type" value="Genomic_DNA"/>
</dbReference>
<evidence type="ECO:0000313" key="3">
    <source>
        <dbReference type="EMBL" id="ACZ87724.1"/>
    </source>
</evidence>
<reference evidence="3 4" key="1">
    <citation type="journal article" date="2010" name="Stand. Genomic Sci.">
        <title>Complete genome sequence of Streptosporangium roseum type strain (NI 9100).</title>
        <authorList>
            <person name="Nolan M."/>
            <person name="Sikorski J."/>
            <person name="Jando M."/>
            <person name="Lucas S."/>
            <person name="Lapidus A."/>
            <person name="Glavina Del Rio T."/>
            <person name="Chen F."/>
            <person name="Tice H."/>
            <person name="Pitluck S."/>
            <person name="Cheng J.F."/>
            <person name="Chertkov O."/>
            <person name="Sims D."/>
            <person name="Meincke L."/>
            <person name="Brettin T."/>
            <person name="Han C."/>
            <person name="Detter J.C."/>
            <person name="Bruce D."/>
            <person name="Goodwin L."/>
            <person name="Land M."/>
            <person name="Hauser L."/>
            <person name="Chang Y.J."/>
            <person name="Jeffries C.D."/>
            <person name="Ivanova N."/>
            <person name="Mavromatis K."/>
            <person name="Mikhailova N."/>
            <person name="Chen A."/>
            <person name="Palaniappan K."/>
            <person name="Chain P."/>
            <person name="Rohde M."/>
            <person name="Goker M."/>
            <person name="Bristow J."/>
            <person name="Eisen J.A."/>
            <person name="Markowitz V."/>
            <person name="Hugenholtz P."/>
            <person name="Kyrpides N.C."/>
            <person name="Klenk H.P."/>
        </authorList>
    </citation>
    <scope>NUCLEOTIDE SEQUENCE [LARGE SCALE GENOMIC DNA]</scope>
    <source>
        <strain evidence="4">ATCC 12428 / DSM 43021 / JCM 3005 / NI 9100</strain>
    </source>
</reference>
<protein>
    <recommendedName>
        <fullName evidence="5">Peptidase</fullName>
    </recommendedName>
</protein>
<dbReference type="OrthoDB" id="3519542at2"/>
<dbReference type="STRING" id="479432.Sros_4913"/>
<dbReference type="InterPro" id="IPR009003">
    <property type="entry name" value="Peptidase_S1_PA"/>
</dbReference>